<dbReference type="EMBL" id="BARS01019487">
    <property type="protein sequence ID" value="GAF91471.1"/>
    <property type="molecule type" value="Genomic_DNA"/>
</dbReference>
<name>X0TWD7_9ZZZZ</name>
<evidence type="ECO:0000313" key="1">
    <source>
        <dbReference type="EMBL" id="GAF91471.1"/>
    </source>
</evidence>
<organism evidence="1">
    <name type="scientific">marine sediment metagenome</name>
    <dbReference type="NCBI Taxonomy" id="412755"/>
    <lineage>
        <taxon>unclassified sequences</taxon>
        <taxon>metagenomes</taxon>
        <taxon>ecological metagenomes</taxon>
    </lineage>
</organism>
<sequence>MEAESNNSTFSLVVPLSTNISPPDAVRGRLTPVEHANHYPLSTIHYPLTTIR</sequence>
<protein>
    <submittedName>
        <fullName evidence="1">Uncharacterized protein</fullName>
    </submittedName>
</protein>
<dbReference type="AlphaFoldDB" id="X0TWD7"/>
<accession>X0TWD7</accession>
<proteinExistence type="predicted"/>
<comment type="caution">
    <text evidence="1">The sequence shown here is derived from an EMBL/GenBank/DDBJ whole genome shotgun (WGS) entry which is preliminary data.</text>
</comment>
<reference evidence="1" key="1">
    <citation type="journal article" date="2014" name="Front. Microbiol.">
        <title>High frequency of phylogenetically diverse reductive dehalogenase-homologous genes in deep subseafloor sedimentary metagenomes.</title>
        <authorList>
            <person name="Kawai M."/>
            <person name="Futagami T."/>
            <person name="Toyoda A."/>
            <person name="Takaki Y."/>
            <person name="Nishi S."/>
            <person name="Hori S."/>
            <person name="Arai W."/>
            <person name="Tsubouchi T."/>
            <person name="Morono Y."/>
            <person name="Uchiyama I."/>
            <person name="Ito T."/>
            <person name="Fujiyama A."/>
            <person name="Inagaki F."/>
            <person name="Takami H."/>
        </authorList>
    </citation>
    <scope>NUCLEOTIDE SEQUENCE</scope>
    <source>
        <strain evidence="1">Expedition CK06-06</strain>
    </source>
</reference>
<gene>
    <name evidence="1" type="ORF">S01H1_31577</name>
</gene>